<reference evidence="4" key="2">
    <citation type="submission" date="2025-08" db="UniProtKB">
        <authorList>
            <consortium name="Ensembl"/>
        </authorList>
    </citation>
    <scope>IDENTIFICATION</scope>
    <source>
        <strain evidence="4">Thoroughbred</strain>
    </source>
</reference>
<evidence type="ECO:0000313" key="4">
    <source>
        <dbReference type="Ensembl" id="ENSECAP00000057398.1"/>
    </source>
</evidence>
<dbReference type="AlphaFoldDB" id="A0A9L0R052"/>
<dbReference type="SUPFAM" id="SSF48726">
    <property type="entry name" value="Immunoglobulin"/>
    <property type="match status" value="1"/>
</dbReference>
<dbReference type="Ensembl" id="ENSECAT00000132671.1">
    <property type="protein sequence ID" value="ENSECAP00000057398.1"/>
    <property type="gene ID" value="ENSECAG00000040241.2"/>
</dbReference>
<dbReference type="SMART" id="SM00406">
    <property type="entry name" value="IGv"/>
    <property type="match status" value="1"/>
</dbReference>
<dbReference type="Gene3D" id="2.60.40.10">
    <property type="entry name" value="Immunoglobulins"/>
    <property type="match status" value="1"/>
</dbReference>
<dbReference type="FunFam" id="2.60.40.10:FF:001230">
    <property type="entry name" value="Immunoglobulin kappa variable 8-16"/>
    <property type="match status" value="1"/>
</dbReference>
<dbReference type="PROSITE" id="PS51257">
    <property type="entry name" value="PROKAR_LIPOPROTEIN"/>
    <property type="match status" value="1"/>
</dbReference>
<reference evidence="4" key="3">
    <citation type="submission" date="2025-09" db="UniProtKB">
        <authorList>
            <consortium name="Ensembl"/>
        </authorList>
    </citation>
    <scope>IDENTIFICATION</scope>
    <source>
        <strain evidence="4">Thoroughbred</strain>
    </source>
</reference>
<dbReference type="PROSITE" id="PS50835">
    <property type="entry name" value="IG_LIKE"/>
    <property type="match status" value="1"/>
</dbReference>
<protein>
    <recommendedName>
        <fullName evidence="3">Ig-like domain-containing protein</fullName>
    </recommendedName>
</protein>
<reference evidence="4 5" key="1">
    <citation type="journal article" date="2009" name="Science">
        <title>Genome sequence, comparative analysis, and population genetics of the domestic horse.</title>
        <authorList>
            <consortium name="Broad Institute Genome Sequencing Platform"/>
            <consortium name="Broad Institute Whole Genome Assembly Team"/>
            <person name="Wade C.M."/>
            <person name="Giulotto E."/>
            <person name="Sigurdsson S."/>
            <person name="Zoli M."/>
            <person name="Gnerre S."/>
            <person name="Imsland F."/>
            <person name="Lear T.L."/>
            <person name="Adelson D.L."/>
            <person name="Bailey E."/>
            <person name="Bellone R.R."/>
            <person name="Bloecker H."/>
            <person name="Distl O."/>
            <person name="Edgar R.C."/>
            <person name="Garber M."/>
            <person name="Leeb T."/>
            <person name="Mauceli E."/>
            <person name="MacLeod J.N."/>
            <person name="Penedo M.C.T."/>
            <person name="Raison J.M."/>
            <person name="Sharpe T."/>
            <person name="Vogel J."/>
            <person name="Andersson L."/>
            <person name="Antczak D.F."/>
            <person name="Biagi T."/>
            <person name="Binns M.M."/>
            <person name="Chowdhary B.P."/>
            <person name="Coleman S.J."/>
            <person name="Della Valle G."/>
            <person name="Fryc S."/>
            <person name="Guerin G."/>
            <person name="Hasegawa T."/>
            <person name="Hill E.W."/>
            <person name="Jurka J."/>
            <person name="Kiialainen A."/>
            <person name="Lindgren G."/>
            <person name="Liu J."/>
            <person name="Magnani E."/>
            <person name="Mickelson J.R."/>
            <person name="Murray J."/>
            <person name="Nergadze S.G."/>
            <person name="Onofrio R."/>
            <person name="Pedroni S."/>
            <person name="Piras M.F."/>
            <person name="Raudsepp T."/>
            <person name="Rocchi M."/>
            <person name="Roeed K.H."/>
            <person name="Ryder O.A."/>
            <person name="Searle S."/>
            <person name="Skow L."/>
            <person name="Swinburne J.E."/>
            <person name="Syvaenen A.C."/>
            <person name="Tozaki T."/>
            <person name="Valberg S.J."/>
            <person name="Vaudin M."/>
            <person name="White J.R."/>
            <person name="Zody M.C."/>
            <person name="Lander E.S."/>
            <person name="Lindblad-Toh K."/>
        </authorList>
    </citation>
    <scope>NUCLEOTIDE SEQUENCE [LARGE SCALE GENOMIC DNA]</scope>
    <source>
        <strain evidence="4 5">Thoroughbred</strain>
    </source>
</reference>
<evidence type="ECO:0000256" key="1">
    <source>
        <dbReference type="SAM" id="MobiDB-lite"/>
    </source>
</evidence>
<proteinExistence type="predicted"/>
<feature type="chain" id="PRO_5040362250" description="Ig-like domain-containing protein" evidence="2">
    <location>
        <begin position="21"/>
        <end position="168"/>
    </location>
</feature>
<dbReference type="PANTHER" id="PTHR23267">
    <property type="entry name" value="IMMUNOGLOBULIN LIGHT CHAIN"/>
    <property type="match status" value="1"/>
</dbReference>
<feature type="signal peptide" evidence="2">
    <location>
        <begin position="1"/>
        <end position="20"/>
    </location>
</feature>
<dbReference type="SMART" id="SM00409">
    <property type="entry name" value="IG"/>
    <property type="match status" value="1"/>
</dbReference>
<dbReference type="InterPro" id="IPR003599">
    <property type="entry name" value="Ig_sub"/>
</dbReference>
<keyword evidence="5" id="KW-1185">Reference proteome</keyword>
<dbReference type="GeneTree" id="ENSGT00940000153094"/>
<dbReference type="InterPro" id="IPR036179">
    <property type="entry name" value="Ig-like_dom_sf"/>
</dbReference>
<keyword evidence="2" id="KW-0732">Signal</keyword>
<evidence type="ECO:0000256" key="2">
    <source>
        <dbReference type="SAM" id="SignalP"/>
    </source>
</evidence>
<dbReference type="GO" id="GO:0006955">
    <property type="term" value="P:immune response"/>
    <property type="evidence" value="ECO:0000318"/>
    <property type="project" value="GO_Central"/>
</dbReference>
<organism evidence="4 5">
    <name type="scientific">Equus caballus</name>
    <name type="common">Horse</name>
    <dbReference type="NCBI Taxonomy" id="9796"/>
    <lineage>
        <taxon>Eukaryota</taxon>
        <taxon>Metazoa</taxon>
        <taxon>Chordata</taxon>
        <taxon>Craniata</taxon>
        <taxon>Vertebrata</taxon>
        <taxon>Euteleostomi</taxon>
        <taxon>Mammalia</taxon>
        <taxon>Eutheria</taxon>
        <taxon>Laurasiatheria</taxon>
        <taxon>Perissodactyla</taxon>
        <taxon>Equidae</taxon>
        <taxon>Equus</taxon>
    </lineage>
</organism>
<feature type="region of interest" description="Disordered" evidence="1">
    <location>
        <begin position="119"/>
        <end position="168"/>
    </location>
</feature>
<sequence length="168" mass="17874">MMSLTKVLISVLLWVSGACGDIVLTQSPESLAVSLGQRVEMKCKASQSSVSSYLDWYQQKPGQAPKQLIYAASSRASGVPDRFSGSGSGTDFTITISSLQAEDLAIYYCQQYNSAPPTVLQPRTETSSPNHGFQAADDRSEVCPRPTATEPGEHAVNSSGSMVFVGTS</sequence>
<dbReference type="InterPro" id="IPR013783">
    <property type="entry name" value="Ig-like_fold"/>
</dbReference>
<dbReference type="InterPro" id="IPR013106">
    <property type="entry name" value="Ig_V-set"/>
</dbReference>
<dbReference type="Proteomes" id="UP000002281">
    <property type="component" value="Chromosome 15"/>
</dbReference>
<feature type="compositionally biased region" description="Polar residues" evidence="1">
    <location>
        <begin position="156"/>
        <end position="168"/>
    </location>
</feature>
<dbReference type="InterPro" id="IPR007110">
    <property type="entry name" value="Ig-like_dom"/>
</dbReference>
<dbReference type="CDD" id="cd04980">
    <property type="entry name" value="IgV_L_kappa"/>
    <property type="match status" value="1"/>
</dbReference>
<feature type="compositionally biased region" description="Polar residues" evidence="1">
    <location>
        <begin position="119"/>
        <end position="131"/>
    </location>
</feature>
<feature type="domain" description="Ig-like" evidence="3">
    <location>
        <begin position="20"/>
        <end position="126"/>
    </location>
</feature>
<evidence type="ECO:0000259" key="3">
    <source>
        <dbReference type="PROSITE" id="PS50835"/>
    </source>
</evidence>
<name>A0A9L0R052_HORSE</name>
<dbReference type="GO" id="GO:0019814">
    <property type="term" value="C:immunoglobulin complex"/>
    <property type="evidence" value="ECO:0000318"/>
    <property type="project" value="GO_Central"/>
</dbReference>
<dbReference type="Pfam" id="PF07686">
    <property type="entry name" value="V-set"/>
    <property type="match status" value="1"/>
</dbReference>
<dbReference type="InterPro" id="IPR050150">
    <property type="entry name" value="IgV_Light_Chain"/>
</dbReference>
<accession>A0A9L0R052</accession>
<evidence type="ECO:0000313" key="5">
    <source>
        <dbReference type="Proteomes" id="UP000002281"/>
    </source>
</evidence>